<dbReference type="InterPro" id="IPR014710">
    <property type="entry name" value="RmlC-like_jellyroll"/>
</dbReference>
<feature type="domain" description="Cyclic nucleotide-binding" evidence="1">
    <location>
        <begin position="200"/>
        <end position="276"/>
    </location>
</feature>
<keyword evidence="3" id="KW-1185">Reference proteome</keyword>
<dbReference type="EMBL" id="JAJKBJ010000005">
    <property type="protein sequence ID" value="MCL9683633.1"/>
    <property type="molecule type" value="Genomic_DNA"/>
</dbReference>
<dbReference type="InterPro" id="IPR050397">
    <property type="entry name" value="Env_Response_Regulators"/>
</dbReference>
<accession>A0A9X2ICD2</accession>
<dbReference type="SUPFAM" id="SSF51206">
    <property type="entry name" value="cAMP-binding domain-like"/>
    <property type="match status" value="2"/>
</dbReference>
<dbReference type="AlphaFoldDB" id="A0A9X2ICD2"/>
<protein>
    <submittedName>
        <fullName evidence="2">Cyclic nucleotide-binding domain-containing protein</fullName>
    </submittedName>
</protein>
<dbReference type="PANTHER" id="PTHR24567:SF26">
    <property type="entry name" value="REGULATORY PROTEIN YEIL"/>
    <property type="match status" value="1"/>
</dbReference>
<dbReference type="Proteomes" id="UP001139721">
    <property type="component" value="Unassembled WGS sequence"/>
</dbReference>
<sequence>MDNKILSNNEAMEQTLNINNQIINTLGGYLDLAELGLLLKHSKISSSMRGEVLLHQGEKIDAVYLILKGQVLVAAKIMCQGITNLEILQPGSFLSPIGFIGSGPCPTSFKAQSPVLYLTIPNSYFELLAVDSPETKYKIFRVIAGQICSRLKILHDRVTSFISNSNMTSLSFFGKVIDSLNQPKKTDIEDTKELLERFILFKSFTKDEFETVCHHFIILDAPKNCKLINEGDKTPSCYLVIYGAIQSCILQDNKRAKLSIIGPGILLASMGCIESNLSFNVSYITCEQTILCKLSESSLSLIKETQPQLWYKLFNLFCGSLAALKKSVDKLDIRLNIENYNR</sequence>
<dbReference type="RefSeq" id="WP_250421830.1">
    <property type="nucleotide sequence ID" value="NZ_JAJKBJ010000005.1"/>
</dbReference>
<dbReference type="InterPro" id="IPR000595">
    <property type="entry name" value="cNMP-bd_dom"/>
</dbReference>
<name>A0A9X2ICD2_9GAMM</name>
<organism evidence="2 3">
    <name type="scientific">Legionella maioricensis</name>
    <dbReference type="NCBI Taxonomy" id="2896528"/>
    <lineage>
        <taxon>Bacteria</taxon>
        <taxon>Pseudomonadati</taxon>
        <taxon>Pseudomonadota</taxon>
        <taxon>Gammaproteobacteria</taxon>
        <taxon>Legionellales</taxon>
        <taxon>Legionellaceae</taxon>
        <taxon>Legionella</taxon>
    </lineage>
</organism>
<evidence type="ECO:0000259" key="1">
    <source>
        <dbReference type="PROSITE" id="PS50042"/>
    </source>
</evidence>
<evidence type="ECO:0000313" key="2">
    <source>
        <dbReference type="EMBL" id="MCL9683633.1"/>
    </source>
</evidence>
<dbReference type="Pfam" id="PF00027">
    <property type="entry name" value="cNMP_binding"/>
    <property type="match status" value="2"/>
</dbReference>
<gene>
    <name evidence="2" type="ORF">LOX96_05975</name>
</gene>
<proteinExistence type="predicted"/>
<reference evidence="2" key="1">
    <citation type="submission" date="2021-11" db="EMBL/GenBank/DDBJ databases">
        <title>Legionella maioricencis sp. nov., a new species isolated from hot water samples in Mallorca.</title>
        <authorList>
            <person name="Crespi S."/>
            <person name="Drasar V."/>
            <person name="Salva-Serra F."/>
            <person name="Jaen-Luchoro D."/>
            <person name="Pineiro-Iglesias B."/>
            <person name="Aliaga F."/>
            <person name="Fernandez-Juarez V."/>
            <person name="Coll G."/>
            <person name="Moore E.R.B."/>
            <person name="Bennasar-Figueras A."/>
        </authorList>
    </citation>
    <scope>NUCLEOTIDE SEQUENCE</scope>
    <source>
        <strain evidence="2">HCPI-6</strain>
    </source>
</reference>
<feature type="domain" description="Cyclic nucleotide-binding" evidence="1">
    <location>
        <begin position="50"/>
        <end position="146"/>
    </location>
</feature>
<dbReference type="CDD" id="cd00038">
    <property type="entry name" value="CAP_ED"/>
    <property type="match status" value="2"/>
</dbReference>
<dbReference type="GO" id="GO:0003700">
    <property type="term" value="F:DNA-binding transcription factor activity"/>
    <property type="evidence" value="ECO:0007669"/>
    <property type="project" value="TreeGrafter"/>
</dbReference>
<dbReference type="Gene3D" id="2.60.120.10">
    <property type="entry name" value="Jelly Rolls"/>
    <property type="match status" value="2"/>
</dbReference>
<comment type="caution">
    <text evidence="2">The sequence shown here is derived from an EMBL/GenBank/DDBJ whole genome shotgun (WGS) entry which is preliminary data.</text>
</comment>
<dbReference type="PROSITE" id="PS50042">
    <property type="entry name" value="CNMP_BINDING_3"/>
    <property type="match status" value="2"/>
</dbReference>
<dbReference type="GO" id="GO:0005829">
    <property type="term" value="C:cytosol"/>
    <property type="evidence" value="ECO:0007669"/>
    <property type="project" value="TreeGrafter"/>
</dbReference>
<dbReference type="PANTHER" id="PTHR24567">
    <property type="entry name" value="CRP FAMILY TRANSCRIPTIONAL REGULATORY PROTEIN"/>
    <property type="match status" value="1"/>
</dbReference>
<dbReference type="InterPro" id="IPR018490">
    <property type="entry name" value="cNMP-bd_dom_sf"/>
</dbReference>
<evidence type="ECO:0000313" key="3">
    <source>
        <dbReference type="Proteomes" id="UP001139721"/>
    </source>
</evidence>